<dbReference type="PROSITE" id="PS50172">
    <property type="entry name" value="BRCT"/>
    <property type="match status" value="1"/>
</dbReference>
<evidence type="ECO:0000256" key="15">
    <source>
        <dbReference type="SAM" id="MobiDB-lite"/>
    </source>
</evidence>
<dbReference type="InterPro" id="IPR018239">
    <property type="entry name" value="DNA_ligase_AS"/>
</dbReference>
<accession>A0A2Z4ABN9</accession>
<feature type="binding site" evidence="14">
    <location>
        <position position="318"/>
    </location>
    <ligand>
        <name>NAD(+)</name>
        <dbReference type="ChEBI" id="CHEBI:57540"/>
    </ligand>
</feature>
<dbReference type="InterPro" id="IPR004149">
    <property type="entry name" value="Znf_DNAligase_C4"/>
</dbReference>
<keyword evidence="4 14" id="KW-0436">Ligase</keyword>
<keyword evidence="11 14" id="KW-0234">DNA repair</keyword>
<dbReference type="Gene3D" id="3.40.50.10190">
    <property type="entry name" value="BRCT domain"/>
    <property type="match status" value="1"/>
</dbReference>
<evidence type="ECO:0000256" key="13">
    <source>
        <dbReference type="ARBA" id="ARBA00060881"/>
    </source>
</evidence>
<feature type="binding site" evidence="14">
    <location>
        <position position="434"/>
    </location>
    <ligand>
        <name>Zn(2+)</name>
        <dbReference type="ChEBI" id="CHEBI:29105"/>
    </ligand>
</feature>
<comment type="catalytic activity">
    <reaction evidence="12 14">
        <text>NAD(+) + (deoxyribonucleotide)n-3'-hydroxyl + 5'-phospho-(deoxyribonucleotide)m = (deoxyribonucleotide)n+m + AMP + beta-nicotinamide D-nucleotide.</text>
        <dbReference type="EC" id="6.5.1.2"/>
    </reaction>
</comment>
<dbReference type="InterPro" id="IPR010994">
    <property type="entry name" value="RuvA_2-like"/>
</dbReference>
<evidence type="ECO:0000256" key="10">
    <source>
        <dbReference type="ARBA" id="ARBA00023027"/>
    </source>
</evidence>
<dbReference type="PANTHER" id="PTHR23389:SF9">
    <property type="entry name" value="DNA LIGASE"/>
    <property type="match status" value="1"/>
</dbReference>
<feature type="binding site" evidence="14">
    <location>
        <position position="178"/>
    </location>
    <ligand>
        <name>NAD(+)</name>
        <dbReference type="ChEBI" id="CHEBI:57540"/>
    </ligand>
</feature>
<dbReference type="Gene3D" id="1.10.150.20">
    <property type="entry name" value="5' to 3' exonuclease, C-terminal subdomain"/>
    <property type="match status" value="2"/>
</dbReference>
<dbReference type="GO" id="GO:0003911">
    <property type="term" value="F:DNA ligase (NAD+) activity"/>
    <property type="evidence" value="ECO:0007669"/>
    <property type="project" value="UniProtKB-UniRule"/>
</dbReference>
<organism evidence="17 18">
    <name type="scientific">Candidatus Moanibacter tarae</name>
    <dbReference type="NCBI Taxonomy" id="2200854"/>
    <lineage>
        <taxon>Bacteria</taxon>
        <taxon>Pseudomonadati</taxon>
        <taxon>Verrucomicrobiota</taxon>
        <taxon>Opitutia</taxon>
        <taxon>Puniceicoccales</taxon>
        <taxon>Puniceicoccales incertae sedis</taxon>
        <taxon>Candidatus Moanibacter</taxon>
    </lineage>
</organism>
<dbReference type="Gene3D" id="3.30.470.30">
    <property type="entry name" value="DNA ligase/mRNA capping enzyme"/>
    <property type="match status" value="1"/>
</dbReference>
<dbReference type="InterPro" id="IPR004150">
    <property type="entry name" value="NAD_DNA_ligase_OB"/>
</dbReference>
<feature type="active site" description="N6-AMP-lysine intermediate" evidence="14">
    <location>
        <position position="120"/>
    </location>
</feature>
<reference evidence="17 18" key="1">
    <citation type="submission" date="2018-06" db="EMBL/GenBank/DDBJ databases">
        <title>Draft Genome Sequence of a Novel Marine Bacterium Related to the Verrucomicrobia.</title>
        <authorList>
            <person name="Vosseberg J."/>
            <person name="Martijn J."/>
            <person name="Ettema T.J.G."/>
        </authorList>
    </citation>
    <scope>NUCLEOTIDE SEQUENCE [LARGE SCALE GENOMIC DNA]</scope>
    <source>
        <strain evidence="17">TARA_B100001123</strain>
    </source>
</reference>
<feature type="binding site" evidence="14">
    <location>
        <position position="416"/>
    </location>
    <ligand>
        <name>Zn(2+)</name>
        <dbReference type="ChEBI" id="CHEBI:29105"/>
    </ligand>
</feature>
<sequence length="741" mass="83098">MLDGNTASRIVFLRSKIKRYDEIYFRAAQQGTQPEISDQDYDNLKSELAELEERNPKLKTDDSPTQNVGDDRLEGFKTYIHRQPMLSLDNTYNKEELFDFERRLQRILGPKKLIYVIEPKIDGVAVSLTYEKGSLKRAVTRGNGAEGDDITASVSHIEDLPRTLIGPKAPEIIEIRGEIYMTLEEFKRINRERAARGKPLFTNPRNFAAGSVKLLDQNVARERKLEIVLYAMGSCEPQMFETQVSFQEALRSWAMPVVEQYWLAHGIEQAWVSIKELDQRRHKFRYATDGAVIKLNDTERQSLAGSTAKAPRWAIAYKFAAEQAATRLRAITVQVGRTGRLTPVAELDPLDLAGTTVSRASLHNAEEISRKDIRVGDTVVVEKAGEIIPAIIQVITENRPEDSQPFDLLEHLNGVCPSCGEPIHRLEGFVDYSCVNFQCTAQVTSRIEFFASRRALNIESLGGIVAEKIVENFHINSPVDLFDLEEVQLSKLNLGTENSPHQFGPKNAAKIVEALHRSRNLPLSRWLYGFGIPYVGEAKAKEISKLHKNLKSTAKSKVLHTIVALSRLKEERNAISPNSRKTPPKSEPEREERKIRFHNLGKEILELEQSLDELPPASEIGPVSAQNTIRFFESGFGTELIHRLMVHGINPHSDNYLKLDSDNSRLLEGKTFVLTGTLPSFTRDETKAIIEQAGGKILSSVTKATDYLVAGESPGSKLGKATMLNIKILNESGLLSLLNKL</sequence>
<keyword evidence="14" id="KW-0464">Manganese</keyword>
<feature type="binding site" evidence="14">
    <location>
        <position position="141"/>
    </location>
    <ligand>
        <name>NAD(+)</name>
        <dbReference type="ChEBI" id="CHEBI:57540"/>
    </ligand>
</feature>
<dbReference type="InterPro" id="IPR001679">
    <property type="entry name" value="DNA_ligase"/>
</dbReference>
<evidence type="ECO:0000259" key="16">
    <source>
        <dbReference type="PROSITE" id="PS50172"/>
    </source>
</evidence>
<keyword evidence="8 14" id="KW-0862">Zinc</keyword>
<dbReference type="InterPro" id="IPR013839">
    <property type="entry name" value="DNAligase_adenylation"/>
</dbReference>
<dbReference type="HAMAP" id="MF_01588">
    <property type="entry name" value="DNA_ligase_A"/>
    <property type="match status" value="1"/>
</dbReference>
<dbReference type="InterPro" id="IPR012340">
    <property type="entry name" value="NA-bd_OB-fold"/>
</dbReference>
<dbReference type="InterPro" id="IPR001357">
    <property type="entry name" value="BRCT_dom"/>
</dbReference>
<comment type="function">
    <text evidence="1 14">DNA ligase that catalyzes the formation of phosphodiester linkages between 5'-phosphoryl and 3'-hydroxyl groups in double-stranded DNA using NAD as a coenzyme and as the energy source for the reaction. It is essential for DNA replication and repair of damaged DNA.</text>
</comment>
<dbReference type="GO" id="GO:0006260">
    <property type="term" value="P:DNA replication"/>
    <property type="evidence" value="ECO:0007669"/>
    <property type="project" value="UniProtKB-KW"/>
</dbReference>
<dbReference type="SUPFAM" id="SSF52113">
    <property type="entry name" value="BRCT domain"/>
    <property type="match status" value="1"/>
</dbReference>
<evidence type="ECO:0000256" key="3">
    <source>
        <dbReference type="ARBA" id="ARBA00013308"/>
    </source>
</evidence>
<keyword evidence="9 14" id="KW-0460">Magnesium</keyword>
<feature type="binding site" evidence="14">
    <location>
        <position position="419"/>
    </location>
    <ligand>
        <name>Zn(2+)</name>
        <dbReference type="ChEBI" id="CHEBI:29105"/>
    </ligand>
</feature>
<dbReference type="SMART" id="SM00292">
    <property type="entry name" value="BRCT"/>
    <property type="match status" value="1"/>
</dbReference>
<dbReference type="PIRSF" id="PIRSF001604">
    <property type="entry name" value="LigA"/>
    <property type="match status" value="1"/>
</dbReference>
<feature type="binding site" evidence="14">
    <location>
        <begin position="87"/>
        <end position="88"/>
    </location>
    <ligand>
        <name>NAD(+)</name>
        <dbReference type="ChEBI" id="CHEBI:57540"/>
    </ligand>
</feature>
<dbReference type="KEGG" id="mtar:DF168_00618"/>
<feature type="binding site" evidence="14">
    <location>
        <position position="118"/>
    </location>
    <ligand>
        <name>NAD(+)</name>
        <dbReference type="ChEBI" id="CHEBI:57540"/>
    </ligand>
</feature>
<dbReference type="Pfam" id="PF01653">
    <property type="entry name" value="DNA_ligase_aden"/>
    <property type="match status" value="1"/>
</dbReference>
<dbReference type="CDD" id="cd17748">
    <property type="entry name" value="BRCT_DNA_ligase_like"/>
    <property type="match status" value="1"/>
</dbReference>
<evidence type="ECO:0000256" key="8">
    <source>
        <dbReference type="ARBA" id="ARBA00022833"/>
    </source>
</evidence>
<proteinExistence type="inferred from homology"/>
<dbReference type="GO" id="GO:0006281">
    <property type="term" value="P:DNA repair"/>
    <property type="evidence" value="ECO:0007669"/>
    <property type="project" value="UniProtKB-KW"/>
</dbReference>
<dbReference type="EC" id="6.5.1.2" evidence="2 14"/>
<dbReference type="AlphaFoldDB" id="A0A2Z4ABN9"/>
<dbReference type="Pfam" id="PF03119">
    <property type="entry name" value="DNA_ligase_ZBD"/>
    <property type="match status" value="1"/>
</dbReference>
<dbReference type="InterPro" id="IPR013840">
    <property type="entry name" value="DNAligase_N"/>
</dbReference>
<keyword evidence="5 14" id="KW-0235">DNA replication</keyword>
<dbReference type="InterPro" id="IPR036420">
    <property type="entry name" value="BRCT_dom_sf"/>
</dbReference>
<keyword evidence="7 14" id="KW-0227">DNA damage</keyword>
<feature type="domain" description="BRCT" evidence="16">
    <location>
        <begin position="662"/>
        <end position="741"/>
    </location>
</feature>
<evidence type="ECO:0000256" key="14">
    <source>
        <dbReference type="HAMAP-Rule" id="MF_01588"/>
    </source>
</evidence>
<evidence type="ECO:0000256" key="6">
    <source>
        <dbReference type="ARBA" id="ARBA00022723"/>
    </source>
</evidence>
<dbReference type="Gene3D" id="2.40.50.140">
    <property type="entry name" value="Nucleic acid-binding proteins"/>
    <property type="match status" value="1"/>
</dbReference>
<dbReference type="FunFam" id="2.40.50.140:FF:000012">
    <property type="entry name" value="DNA ligase"/>
    <property type="match status" value="1"/>
</dbReference>
<evidence type="ECO:0000256" key="12">
    <source>
        <dbReference type="ARBA" id="ARBA00034005"/>
    </source>
</evidence>
<dbReference type="Pfam" id="PF03120">
    <property type="entry name" value="OB_DNA_ligase"/>
    <property type="match status" value="1"/>
</dbReference>
<evidence type="ECO:0000256" key="1">
    <source>
        <dbReference type="ARBA" id="ARBA00004067"/>
    </source>
</evidence>
<dbReference type="Gene3D" id="6.20.10.30">
    <property type="match status" value="1"/>
</dbReference>
<keyword evidence="10 14" id="KW-0520">NAD</keyword>
<comment type="cofactor">
    <cofactor evidence="14">
        <name>Mg(2+)</name>
        <dbReference type="ChEBI" id="CHEBI:18420"/>
    </cofactor>
    <cofactor evidence="14">
        <name>Mn(2+)</name>
        <dbReference type="ChEBI" id="CHEBI:29035"/>
    </cofactor>
</comment>
<dbReference type="PROSITE" id="PS01055">
    <property type="entry name" value="DNA_LIGASE_N1"/>
    <property type="match status" value="1"/>
</dbReference>
<dbReference type="CDD" id="cd00114">
    <property type="entry name" value="LIGANc"/>
    <property type="match status" value="1"/>
</dbReference>
<dbReference type="SUPFAM" id="SSF47781">
    <property type="entry name" value="RuvA domain 2-like"/>
    <property type="match status" value="1"/>
</dbReference>
<dbReference type="PANTHER" id="PTHR23389">
    <property type="entry name" value="CHROMOSOME TRANSMISSION FIDELITY FACTOR 18"/>
    <property type="match status" value="1"/>
</dbReference>
<gene>
    <name evidence="14 17" type="primary">ligA</name>
    <name evidence="17" type="ORF">DF168_00618</name>
</gene>
<dbReference type="SMART" id="SM00532">
    <property type="entry name" value="LIGANc"/>
    <property type="match status" value="1"/>
</dbReference>
<name>A0A2Z4ABN9_9BACT</name>
<feature type="binding site" evidence="14">
    <location>
        <position position="439"/>
    </location>
    <ligand>
        <name>Zn(2+)</name>
        <dbReference type="ChEBI" id="CHEBI:29105"/>
    </ligand>
</feature>
<dbReference type="SUPFAM" id="SSF50249">
    <property type="entry name" value="Nucleic acid-binding proteins"/>
    <property type="match status" value="1"/>
</dbReference>
<evidence type="ECO:0000256" key="9">
    <source>
        <dbReference type="ARBA" id="ARBA00022842"/>
    </source>
</evidence>
<evidence type="ECO:0000256" key="11">
    <source>
        <dbReference type="ARBA" id="ARBA00023204"/>
    </source>
</evidence>
<dbReference type="NCBIfam" id="NF005932">
    <property type="entry name" value="PRK07956.1"/>
    <property type="match status" value="1"/>
</dbReference>
<dbReference type="NCBIfam" id="TIGR00575">
    <property type="entry name" value="dnlj"/>
    <property type="match status" value="1"/>
</dbReference>
<dbReference type="SUPFAM" id="SSF56091">
    <property type="entry name" value="DNA ligase/mRNA capping enzyme, catalytic domain"/>
    <property type="match status" value="1"/>
</dbReference>
<evidence type="ECO:0000313" key="17">
    <source>
        <dbReference type="EMBL" id="AWT59429.1"/>
    </source>
</evidence>
<dbReference type="Pfam" id="PF00533">
    <property type="entry name" value="BRCT"/>
    <property type="match status" value="1"/>
</dbReference>
<keyword evidence="6 14" id="KW-0479">Metal-binding</keyword>
<dbReference type="EMBL" id="CP029803">
    <property type="protein sequence ID" value="AWT59429.1"/>
    <property type="molecule type" value="Genomic_DNA"/>
</dbReference>
<feature type="region of interest" description="Disordered" evidence="15">
    <location>
        <begin position="573"/>
        <end position="592"/>
    </location>
</feature>
<evidence type="ECO:0000256" key="2">
    <source>
        <dbReference type="ARBA" id="ARBA00012722"/>
    </source>
</evidence>
<feature type="binding site" evidence="14">
    <location>
        <position position="294"/>
    </location>
    <ligand>
        <name>NAD(+)</name>
        <dbReference type="ChEBI" id="CHEBI:57540"/>
    </ligand>
</feature>
<evidence type="ECO:0000256" key="4">
    <source>
        <dbReference type="ARBA" id="ARBA00022598"/>
    </source>
</evidence>
<comment type="similarity">
    <text evidence="13 14">Belongs to the NAD-dependent DNA ligase family. LigA subfamily.</text>
</comment>
<evidence type="ECO:0000256" key="5">
    <source>
        <dbReference type="ARBA" id="ARBA00022705"/>
    </source>
</evidence>
<dbReference type="GO" id="GO:0046872">
    <property type="term" value="F:metal ion binding"/>
    <property type="evidence" value="ECO:0007669"/>
    <property type="project" value="UniProtKB-KW"/>
</dbReference>
<dbReference type="Gene3D" id="1.10.287.610">
    <property type="entry name" value="Helix hairpin bin"/>
    <property type="match status" value="1"/>
</dbReference>
<evidence type="ECO:0000313" key="18">
    <source>
        <dbReference type="Proteomes" id="UP000247465"/>
    </source>
</evidence>
<protein>
    <recommendedName>
        <fullName evidence="3 14">DNA ligase</fullName>
        <ecNumber evidence="2 14">6.5.1.2</ecNumber>
    </recommendedName>
    <alternativeName>
        <fullName evidence="14">Polydeoxyribonucleotide synthase [NAD(+)]</fullName>
    </alternativeName>
</protein>
<feature type="binding site" evidence="14">
    <location>
        <begin position="38"/>
        <end position="42"/>
    </location>
    <ligand>
        <name>NAD(+)</name>
        <dbReference type="ChEBI" id="CHEBI:57540"/>
    </ligand>
</feature>
<dbReference type="Proteomes" id="UP000247465">
    <property type="component" value="Chromosome"/>
</dbReference>
<evidence type="ECO:0000256" key="7">
    <source>
        <dbReference type="ARBA" id="ARBA00022763"/>
    </source>
</evidence>